<protein>
    <submittedName>
        <fullName evidence="5">Uncharacterized protein</fullName>
    </submittedName>
</protein>
<evidence type="ECO:0000256" key="2">
    <source>
        <dbReference type="ARBA" id="ARBA00023140"/>
    </source>
</evidence>
<dbReference type="Proteomes" id="UP000230423">
    <property type="component" value="Unassembled WGS sequence"/>
</dbReference>
<evidence type="ECO:0000256" key="3">
    <source>
        <dbReference type="ARBA" id="ARBA00046271"/>
    </source>
</evidence>
<dbReference type="GO" id="GO:0016559">
    <property type="term" value="P:peroxisome fission"/>
    <property type="evidence" value="ECO:0007669"/>
    <property type="project" value="InterPro"/>
</dbReference>
<dbReference type="OrthoDB" id="10005898at2759"/>
<keyword evidence="1 4" id="KW-0472">Membrane</keyword>
<keyword evidence="6" id="KW-1185">Reference proteome</keyword>
<comment type="subcellular location">
    <subcellularLocation>
        <location evidence="3">Peroxisome membrane</location>
    </subcellularLocation>
</comment>
<gene>
    <name evidence="5" type="ORF">TELCIR_13884</name>
</gene>
<reference evidence="5 6" key="1">
    <citation type="submission" date="2015-09" db="EMBL/GenBank/DDBJ databases">
        <title>Draft genome of the parasitic nematode Teladorsagia circumcincta isolate WARC Sus (inbred).</title>
        <authorList>
            <person name="Mitreva M."/>
        </authorList>
    </citation>
    <scope>NUCLEOTIDE SEQUENCE [LARGE SCALE GENOMIC DNA]</scope>
    <source>
        <strain evidence="5 6">S</strain>
    </source>
</reference>
<feature type="transmembrane region" description="Helical" evidence="4">
    <location>
        <begin position="120"/>
        <end position="137"/>
    </location>
</feature>
<dbReference type="EMBL" id="KZ349861">
    <property type="protein sequence ID" value="PIO64485.1"/>
    <property type="molecule type" value="Genomic_DNA"/>
</dbReference>
<proteinExistence type="predicted"/>
<dbReference type="PANTHER" id="PTHR20990:SF1">
    <property type="entry name" value="PEROXISOMAL MEMBRANE PROTEIN 11C"/>
    <property type="match status" value="1"/>
</dbReference>
<keyword evidence="4" id="KW-1133">Transmembrane helix</keyword>
<name>A0A2G9U2S8_TELCI</name>
<feature type="transmembrane region" description="Helical" evidence="4">
    <location>
        <begin position="85"/>
        <end position="108"/>
    </location>
</feature>
<dbReference type="GO" id="GO:0005778">
    <property type="term" value="C:peroxisomal membrane"/>
    <property type="evidence" value="ECO:0007669"/>
    <property type="project" value="UniProtKB-SubCell"/>
</dbReference>
<evidence type="ECO:0000313" key="6">
    <source>
        <dbReference type="Proteomes" id="UP000230423"/>
    </source>
</evidence>
<evidence type="ECO:0000256" key="1">
    <source>
        <dbReference type="ARBA" id="ARBA00023136"/>
    </source>
</evidence>
<dbReference type="InterPro" id="IPR026510">
    <property type="entry name" value="PEX11C_met"/>
</dbReference>
<dbReference type="InterPro" id="IPR008733">
    <property type="entry name" value="PEX11"/>
</dbReference>
<dbReference type="PANTHER" id="PTHR20990">
    <property type="entry name" value="PEROXISOMAL BIOGENESIS FACTOR 11"/>
    <property type="match status" value="1"/>
</dbReference>
<dbReference type="Pfam" id="PF05648">
    <property type="entry name" value="PEX11"/>
    <property type="match status" value="1"/>
</dbReference>
<sequence>MTNIHLEIDDLTRVLSTYAGRDKAVRSLYFLLTLKAHSSDKKDEILALAKQCSAARLVLRQFNHPSMIKSLRQILTSRPPDSIDYACSATVTGAYTVYGIVELLAWLSDAKMIAMDSARLWRWCLYLWITALVAGIIRQIRSVSKKGLPPPVSLDEQTTI</sequence>
<evidence type="ECO:0000256" key="4">
    <source>
        <dbReference type="SAM" id="Phobius"/>
    </source>
</evidence>
<keyword evidence="4" id="KW-0812">Transmembrane</keyword>
<organism evidence="5 6">
    <name type="scientific">Teladorsagia circumcincta</name>
    <name type="common">Brown stomach worm</name>
    <name type="synonym">Ostertagia circumcincta</name>
    <dbReference type="NCBI Taxonomy" id="45464"/>
    <lineage>
        <taxon>Eukaryota</taxon>
        <taxon>Metazoa</taxon>
        <taxon>Ecdysozoa</taxon>
        <taxon>Nematoda</taxon>
        <taxon>Chromadorea</taxon>
        <taxon>Rhabditida</taxon>
        <taxon>Rhabditina</taxon>
        <taxon>Rhabditomorpha</taxon>
        <taxon>Strongyloidea</taxon>
        <taxon>Trichostrongylidae</taxon>
        <taxon>Teladorsagia</taxon>
    </lineage>
</organism>
<keyword evidence="2" id="KW-0576">Peroxisome</keyword>
<evidence type="ECO:0000313" key="5">
    <source>
        <dbReference type="EMBL" id="PIO64485.1"/>
    </source>
</evidence>
<dbReference type="AlphaFoldDB" id="A0A2G9U2S8"/>
<accession>A0A2G9U2S8</accession>